<evidence type="ECO:0000313" key="1">
    <source>
        <dbReference type="EMBL" id="KAK5955025.1"/>
    </source>
</evidence>
<evidence type="ECO:0000313" key="2">
    <source>
        <dbReference type="Proteomes" id="UP001316803"/>
    </source>
</evidence>
<dbReference type="Proteomes" id="UP001316803">
    <property type="component" value="Unassembled WGS sequence"/>
</dbReference>
<proteinExistence type="predicted"/>
<protein>
    <submittedName>
        <fullName evidence="1">Uncharacterized protein</fullName>
    </submittedName>
</protein>
<sequence>MSSTFLAERQTRYLHVHLQLLRLQMIVGYFLESHSITVRMHLLRTWVSRVQYLIDDVVARDPLMTDQERFIYHTLAAEFYLAAWTNRRILPATNTAKREKRCLREKIRSRLGKTRRASTTDKQCEEAKFLLQAEYHLYYAALLEQQPRVLGLLHHVQVLLERKKLGRVMKVLRTWDSSGHHQWIGEAKMADRWRSARHSGWQMIGSNADGFRHSWPKQTTRETKDVKQLKKAFASRTDVLKIMNRMLAPVAMPTSVEDASRLYGELMRYYVRDLTSEPPTRTAQATSSSDFLDHTNAPDMLEYYYLGSSWSTRLAKLKMVAGSSTSGDQREYEFWQGVLITYS</sequence>
<organism evidence="1 2">
    <name type="scientific">Knufia fluminis</name>
    <dbReference type="NCBI Taxonomy" id="191047"/>
    <lineage>
        <taxon>Eukaryota</taxon>
        <taxon>Fungi</taxon>
        <taxon>Dikarya</taxon>
        <taxon>Ascomycota</taxon>
        <taxon>Pezizomycotina</taxon>
        <taxon>Eurotiomycetes</taxon>
        <taxon>Chaetothyriomycetidae</taxon>
        <taxon>Chaetothyriales</taxon>
        <taxon>Trichomeriaceae</taxon>
        <taxon>Knufia</taxon>
    </lineage>
</organism>
<dbReference type="EMBL" id="JAKLMC020000007">
    <property type="protein sequence ID" value="KAK5955025.1"/>
    <property type="molecule type" value="Genomic_DNA"/>
</dbReference>
<keyword evidence="2" id="KW-1185">Reference proteome</keyword>
<reference evidence="1 2" key="1">
    <citation type="submission" date="2022-12" db="EMBL/GenBank/DDBJ databases">
        <title>Genomic features and morphological characterization of a novel Knufia sp. strain isolated from spacecraft assembly facility.</title>
        <authorList>
            <person name="Teixeira M."/>
            <person name="Chander A.M."/>
            <person name="Stajich J.E."/>
            <person name="Venkateswaran K."/>
        </authorList>
    </citation>
    <scope>NUCLEOTIDE SEQUENCE [LARGE SCALE GENOMIC DNA]</scope>
    <source>
        <strain evidence="1 2">FJI-L2-BK-P2</strain>
    </source>
</reference>
<dbReference type="AlphaFoldDB" id="A0AAN8IA12"/>
<name>A0AAN8IA12_9EURO</name>
<accession>A0AAN8IA12</accession>
<gene>
    <name evidence="1" type="ORF">OHC33_003704</name>
</gene>
<comment type="caution">
    <text evidence="1">The sequence shown here is derived from an EMBL/GenBank/DDBJ whole genome shotgun (WGS) entry which is preliminary data.</text>
</comment>